<evidence type="ECO:0000313" key="3">
    <source>
        <dbReference type="Proteomes" id="UP000019373"/>
    </source>
</evidence>
<dbReference type="AlphaFoldDB" id="U1HQT5"/>
<organism evidence="2 3">
    <name type="scientific">Endocarpon pusillum (strain Z07020 / HMAS-L-300199)</name>
    <name type="common">Lichen-forming fungus</name>
    <dbReference type="NCBI Taxonomy" id="1263415"/>
    <lineage>
        <taxon>Eukaryota</taxon>
        <taxon>Fungi</taxon>
        <taxon>Dikarya</taxon>
        <taxon>Ascomycota</taxon>
        <taxon>Pezizomycotina</taxon>
        <taxon>Eurotiomycetes</taxon>
        <taxon>Chaetothyriomycetidae</taxon>
        <taxon>Verrucariales</taxon>
        <taxon>Verrucariaceae</taxon>
        <taxon>Endocarpon</taxon>
    </lineage>
</organism>
<dbReference type="Proteomes" id="UP000019373">
    <property type="component" value="Unassembled WGS sequence"/>
</dbReference>
<dbReference type="HOGENOM" id="CLU_1098499_0_0_1"/>
<feature type="compositionally biased region" description="Basic and acidic residues" evidence="1">
    <location>
        <begin position="90"/>
        <end position="99"/>
    </location>
</feature>
<proteinExistence type="predicted"/>
<accession>U1HQT5</accession>
<evidence type="ECO:0000313" key="2">
    <source>
        <dbReference type="EMBL" id="ERF71464.1"/>
    </source>
</evidence>
<sequence>MPWPGLSNFLTSRPRPQLEDPYVTYVRKRCLENNERYRCGIPNLPLLEREEWAQDSKQAILDWQEKTVQRHNQDDETDYRNWNDLSRARRDSAMRDRSGRRTTWGRSRNGGDEFLSSFSGSQEPTNLVGETDEAYLARTMRSHGRSGMNHASGRSFPDRDFEDGGRATGEGDDTRDSFPQESSTGAAGQRGRNEHLDGEIHSSAATGNTSCKESCRDDEAEAFLNSSGDAGATGRGSSNEWSDEAEAFLNAHS</sequence>
<feature type="region of interest" description="Disordered" evidence="1">
    <location>
        <begin position="142"/>
        <end position="253"/>
    </location>
</feature>
<dbReference type="RefSeq" id="XP_007802931.1">
    <property type="nucleotide sequence ID" value="XM_007804740.1"/>
</dbReference>
<feature type="compositionally biased region" description="Polar residues" evidence="1">
    <location>
        <begin position="116"/>
        <end position="125"/>
    </location>
</feature>
<dbReference type="OrthoDB" id="10595606at2759"/>
<protein>
    <submittedName>
        <fullName evidence="2">Uncharacterized protein</fullName>
    </submittedName>
</protein>
<reference evidence="3" key="1">
    <citation type="journal article" date="2014" name="BMC Genomics">
        <title>Genome characteristics reveal the impact of lichenization on lichen-forming fungus Endocarpon pusillum Hedwig (Verrucariales, Ascomycota).</title>
        <authorList>
            <person name="Wang Y.-Y."/>
            <person name="Liu B."/>
            <person name="Zhang X.-Y."/>
            <person name="Zhou Q.-M."/>
            <person name="Zhang T."/>
            <person name="Li H."/>
            <person name="Yu Y.-F."/>
            <person name="Zhang X.-L."/>
            <person name="Hao X.-Y."/>
            <person name="Wang M."/>
            <person name="Wang L."/>
            <person name="Wei J.-C."/>
        </authorList>
    </citation>
    <scope>NUCLEOTIDE SEQUENCE [LARGE SCALE GENOMIC DNA]</scope>
    <source>
        <strain evidence="3">Z07020 / HMAS-L-300199</strain>
    </source>
</reference>
<dbReference type="EMBL" id="KE721211">
    <property type="protein sequence ID" value="ERF71464.1"/>
    <property type="molecule type" value="Genomic_DNA"/>
</dbReference>
<feature type="compositionally biased region" description="Basic and acidic residues" evidence="1">
    <location>
        <begin position="191"/>
        <end position="200"/>
    </location>
</feature>
<gene>
    <name evidence="2" type="ORF">EPUS_06846</name>
</gene>
<evidence type="ECO:0000256" key="1">
    <source>
        <dbReference type="SAM" id="MobiDB-lite"/>
    </source>
</evidence>
<feature type="compositionally biased region" description="Polar residues" evidence="1">
    <location>
        <begin position="203"/>
        <end position="212"/>
    </location>
</feature>
<feature type="compositionally biased region" description="Basic and acidic residues" evidence="1">
    <location>
        <begin position="156"/>
        <end position="165"/>
    </location>
</feature>
<feature type="region of interest" description="Disordered" evidence="1">
    <location>
        <begin position="90"/>
        <end position="128"/>
    </location>
</feature>
<dbReference type="GeneID" id="19241736"/>
<keyword evidence="3" id="KW-1185">Reference proteome</keyword>
<name>U1HQT5_ENDPU</name>